<dbReference type="Proteomes" id="UP000614996">
    <property type="component" value="Unassembled WGS sequence"/>
</dbReference>
<evidence type="ECO:0000256" key="2">
    <source>
        <dbReference type="RuleBase" id="RU003452"/>
    </source>
</evidence>
<evidence type="ECO:0000256" key="1">
    <source>
        <dbReference type="ARBA" id="ARBA00006547"/>
    </source>
</evidence>
<dbReference type="PRINTS" id="PR01543">
    <property type="entry name" value="ANATRNSFRASE"/>
</dbReference>
<name>A0A8J4EIS0_9ACTN</name>
<dbReference type="RefSeq" id="WP_207123166.1">
    <property type="nucleotide sequence ID" value="NZ_BOPO01000007.1"/>
</dbReference>
<accession>A0A8J4EIS0</accession>
<dbReference type="PANTHER" id="PTHR11786:SF0">
    <property type="entry name" value="ARYLAMINE N-ACETYLTRANSFERASE 4-RELATED"/>
    <property type="match status" value="1"/>
</dbReference>
<evidence type="ECO:0000313" key="4">
    <source>
        <dbReference type="Proteomes" id="UP000614996"/>
    </source>
</evidence>
<sequence>MTEATEYLSRIGHAGPVRADSGTLTALHRAHLAAVPYENLGIQLGRVPTLTRDALFHRVVDERRGGFCFELNGAFGLLLIELGFEVRFVRAAVNRLRDGESAWGNHLALLVGTERGPMLADVGFGDGFLAPLPLVIGSHRQPPFEFQLRRDLTGVWHLVHHQAGIAPGFEFRTEPLALADFALRCTELASDPASSYVRTLTVQQPRADHALSLRARSLTRSALTGRDTRELTDVDEFAAVLAVEFGLPPLPPADLAAFWRRAGEQQTAWTAAQRS</sequence>
<dbReference type="Pfam" id="PF00797">
    <property type="entry name" value="Acetyltransf_2"/>
    <property type="match status" value="1"/>
</dbReference>
<dbReference type="PANTHER" id="PTHR11786">
    <property type="entry name" value="N-HYDROXYARYLAMINE O-ACETYLTRANSFERASE"/>
    <property type="match status" value="1"/>
</dbReference>
<proteinExistence type="inferred from homology"/>
<dbReference type="AlphaFoldDB" id="A0A8J4EIS0"/>
<dbReference type="Gene3D" id="3.30.2140.10">
    <property type="entry name" value="Arylamine N-acetyltransferase"/>
    <property type="match status" value="1"/>
</dbReference>
<keyword evidence="4" id="KW-1185">Reference proteome</keyword>
<evidence type="ECO:0000313" key="3">
    <source>
        <dbReference type="EMBL" id="GIL25551.1"/>
    </source>
</evidence>
<organism evidence="3 4">
    <name type="scientific">Actinocatenispora comari</name>
    <dbReference type="NCBI Taxonomy" id="2807577"/>
    <lineage>
        <taxon>Bacteria</taxon>
        <taxon>Bacillati</taxon>
        <taxon>Actinomycetota</taxon>
        <taxon>Actinomycetes</taxon>
        <taxon>Micromonosporales</taxon>
        <taxon>Micromonosporaceae</taxon>
        <taxon>Actinocatenispora</taxon>
    </lineage>
</organism>
<dbReference type="InterPro" id="IPR001447">
    <property type="entry name" value="Arylamine_N-AcTrfase"/>
</dbReference>
<protein>
    <submittedName>
        <fullName evidence="3">Acetyltransferase</fullName>
    </submittedName>
</protein>
<dbReference type="EMBL" id="BOPO01000007">
    <property type="protein sequence ID" value="GIL25551.1"/>
    <property type="molecule type" value="Genomic_DNA"/>
</dbReference>
<dbReference type="GO" id="GO:0016407">
    <property type="term" value="F:acetyltransferase activity"/>
    <property type="evidence" value="ECO:0007669"/>
    <property type="project" value="InterPro"/>
</dbReference>
<reference evidence="4" key="1">
    <citation type="journal article" date="2021" name="Int. J. Syst. Evol. Microbiol.">
        <title>Actinocatenispora comari sp. nov., an endophytic actinomycete isolated from aerial parts of Comarum salesowianum.</title>
        <authorList>
            <person name="Oyunbileg N."/>
            <person name="Iizaka Y."/>
            <person name="Hamada M."/>
            <person name="Davaapurev B.O."/>
            <person name="Fukumoto A."/>
            <person name="Tsetseg B."/>
            <person name="Kato F."/>
            <person name="Tamura T."/>
            <person name="Batkhuu J."/>
            <person name="Anzai Y."/>
        </authorList>
    </citation>
    <scope>NUCLEOTIDE SEQUENCE [LARGE SCALE GENOMIC DNA]</scope>
    <source>
        <strain evidence="4">NUM-2625</strain>
    </source>
</reference>
<dbReference type="InterPro" id="IPR038765">
    <property type="entry name" value="Papain-like_cys_pep_sf"/>
</dbReference>
<dbReference type="Gene3D" id="2.40.128.150">
    <property type="entry name" value="Cysteine proteinases"/>
    <property type="match status" value="1"/>
</dbReference>
<dbReference type="SUPFAM" id="SSF54001">
    <property type="entry name" value="Cysteine proteinases"/>
    <property type="match status" value="1"/>
</dbReference>
<gene>
    <name evidence="3" type="ORF">NUM_08050</name>
</gene>
<comment type="similarity">
    <text evidence="1 2">Belongs to the arylamine N-acetyltransferase family.</text>
</comment>
<comment type="caution">
    <text evidence="3">The sequence shown here is derived from an EMBL/GenBank/DDBJ whole genome shotgun (WGS) entry which is preliminary data.</text>
</comment>